<protein>
    <submittedName>
        <fullName evidence="9">ATP-dependent RNA helicase (Hrh1)</fullName>
    </submittedName>
</protein>
<evidence type="ECO:0000256" key="6">
    <source>
        <dbReference type="ARBA" id="ARBA00023136"/>
    </source>
</evidence>
<evidence type="ECO:0000256" key="7">
    <source>
        <dbReference type="SAM" id="Phobius"/>
    </source>
</evidence>
<name>A0AB34G3E3_9HYPO</name>
<reference evidence="9" key="1">
    <citation type="submission" date="2023-01" db="EMBL/GenBank/DDBJ databases">
        <title>The growth and conidiation of Purpureocillium lavendulum are regulated by nitrogen source and histone H3K14 acetylation.</title>
        <authorList>
            <person name="Tang P."/>
            <person name="Han J."/>
            <person name="Zhang C."/>
            <person name="Tang P."/>
            <person name="Qi F."/>
            <person name="Zhang K."/>
            <person name="Liang L."/>
        </authorList>
    </citation>
    <scope>NUCLEOTIDE SEQUENCE</scope>
    <source>
        <strain evidence="9">YMF1.00683</strain>
    </source>
</reference>
<keyword evidence="3" id="KW-0547">Nucleotide-binding</keyword>
<dbReference type="PANTHER" id="PTHR24223">
    <property type="entry name" value="ATP-BINDING CASSETTE SUB-FAMILY C"/>
    <property type="match status" value="1"/>
</dbReference>
<evidence type="ECO:0000313" key="9">
    <source>
        <dbReference type="EMBL" id="KAJ6445548.1"/>
    </source>
</evidence>
<dbReference type="Gene3D" id="1.20.1560.10">
    <property type="entry name" value="ABC transporter type 1, transmembrane domain"/>
    <property type="match status" value="1"/>
</dbReference>
<comment type="caution">
    <text evidence="9">The sequence shown here is derived from an EMBL/GenBank/DDBJ whole genome shotgun (WGS) entry which is preliminary data.</text>
</comment>
<gene>
    <name evidence="9" type="ORF">O9K51_00309</name>
</gene>
<dbReference type="InterPro" id="IPR011527">
    <property type="entry name" value="ABC1_TM_dom"/>
</dbReference>
<feature type="domain" description="ABC transmembrane type-1" evidence="8">
    <location>
        <begin position="147"/>
        <end position="298"/>
    </location>
</feature>
<dbReference type="SUPFAM" id="SSF90123">
    <property type="entry name" value="ABC transporter transmembrane region"/>
    <property type="match status" value="1"/>
</dbReference>
<keyword evidence="6 7" id="KW-0472">Membrane</keyword>
<proteinExistence type="predicted"/>
<dbReference type="InterPro" id="IPR036640">
    <property type="entry name" value="ABC1_TM_sf"/>
</dbReference>
<keyword evidence="2 7" id="KW-0812">Transmembrane</keyword>
<evidence type="ECO:0000256" key="2">
    <source>
        <dbReference type="ARBA" id="ARBA00022692"/>
    </source>
</evidence>
<evidence type="ECO:0000256" key="1">
    <source>
        <dbReference type="ARBA" id="ARBA00022448"/>
    </source>
</evidence>
<evidence type="ECO:0000313" key="10">
    <source>
        <dbReference type="Proteomes" id="UP001163105"/>
    </source>
</evidence>
<keyword evidence="1" id="KW-0813">Transport</keyword>
<evidence type="ECO:0000259" key="8">
    <source>
        <dbReference type="Pfam" id="PF00664"/>
    </source>
</evidence>
<evidence type="ECO:0000256" key="4">
    <source>
        <dbReference type="ARBA" id="ARBA00022840"/>
    </source>
</evidence>
<dbReference type="Pfam" id="PF00664">
    <property type="entry name" value="ABC_membrane"/>
    <property type="match status" value="1"/>
</dbReference>
<dbReference type="PANTHER" id="PTHR24223:SF399">
    <property type="entry name" value="ABC TRANSPORTER ATNG"/>
    <property type="match status" value="1"/>
</dbReference>
<dbReference type="GO" id="GO:0005524">
    <property type="term" value="F:ATP binding"/>
    <property type="evidence" value="ECO:0007669"/>
    <property type="project" value="UniProtKB-KW"/>
</dbReference>
<organism evidence="9 10">
    <name type="scientific">Purpureocillium lavendulum</name>
    <dbReference type="NCBI Taxonomy" id="1247861"/>
    <lineage>
        <taxon>Eukaryota</taxon>
        <taxon>Fungi</taxon>
        <taxon>Dikarya</taxon>
        <taxon>Ascomycota</taxon>
        <taxon>Pezizomycotina</taxon>
        <taxon>Sordariomycetes</taxon>
        <taxon>Hypocreomycetidae</taxon>
        <taxon>Hypocreales</taxon>
        <taxon>Ophiocordycipitaceae</taxon>
        <taxon>Purpureocillium</taxon>
    </lineage>
</organism>
<dbReference type="Proteomes" id="UP001163105">
    <property type="component" value="Unassembled WGS sequence"/>
</dbReference>
<evidence type="ECO:0000256" key="3">
    <source>
        <dbReference type="ARBA" id="ARBA00022741"/>
    </source>
</evidence>
<evidence type="ECO:0000256" key="5">
    <source>
        <dbReference type="ARBA" id="ARBA00022989"/>
    </source>
</evidence>
<dbReference type="GO" id="GO:0140359">
    <property type="term" value="F:ABC-type transporter activity"/>
    <property type="evidence" value="ECO:0007669"/>
    <property type="project" value="InterPro"/>
</dbReference>
<dbReference type="AlphaFoldDB" id="A0AB34G3E3"/>
<dbReference type="InterPro" id="IPR050173">
    <property type="entry name" value="ABC_transporter_C-like"/>
</dbReference>
<feature type="transmembrane region" description="Helical" evidence="7">
    <location>
        <begin position="251"/>
        <end position="278"/>
    </location>
</feature>
<keyword evidence="9" id="KW-0347">Helicase</keyword>
<dbReference type="SUPFAM" id="SSF52540">
    <property type="entry name" value="P-loop containing nucleoside triphosphate hydrolases"/>
    <property type="match status" value="1"/>
</dbReference>
<dbReference type="GO" id="GO:0004386">
    <property type="term" value="F:helicase activity"/>
    <property type="evidence" value="ECO:0007669"/>
    <property type="project" value="UniProtKB-KW"/>
</dbReference>
<keyword evidence="5 7" id="KW-1133">Transmembrane helix</keyword>
<keyword evidence="10" id="KW-1185">Reference proteome</keyword>
<dbReference type="InterPro" id="IPR027417">
    <property type="entry name" value="P-loop_NTPase"/>
</dbReference>
<keyword evidence="9" id="KW-0378">Hydrolase</keyword>
<dbReference type="EMBL" id="JAQHRD010000001">
    <property type="protein sequence ID" value="KAJ6445548.1"/>
    <property type="molecule type" value="Genomic_DNA"/>
</dbReference>
<feature type="transmembrane region" description="Helical" evidence="7">
    <location>
        <begin position="166"/>
        <end position="185"/>
    </location>
</feature>
<dbReference type="GO" id="GO:0016020">
    <property type="term" value="C:membrane"/>
    <property type="evidence" value="ECO:0007669"/>
    <property type="project" value="InterPro"/>
</dbReference>
<dbReference type="Gene3D" id="3.40.50.300">
    <property type="entry name" value="P-loop containing nucleotide triphosphate hydrolases"/>
    <property type="match status" value="1"/>
</dbReference>
<keyword evidence="4" id="KW-0067">ATP-binding</keyword>
<accession>A0AB34G3E3</accession>
<sequence>MSPARMEWAAATQKRVSAASKFLPQIKSHKMMDLATYVSKRLRGLRVDEANASKKFRTDLVWILGVVSMAYCDQMPWLRNQSIRDNVMTENQYDPMWYDAVIRSCALDQDIARLPVKDHTNTMVGSGSVNLSGGQKQRASGKLPLLWLRTWTEHGTTPDTTIYPGVYIMPGIVAIILSAVVFWWYGLFVIPRSGVYTHQLLLDGYLGAPPWFLAKTDNGPLLNRCSQGMSFVDQEMRMAFFETVLNTADTVAAAAIITSGAPCLGGVMAVSTVVIYFLQQFYLKTSKTIQSLDLHTKSPL</sequence>